<dbReference type="InterPro" id="IPR010427">
    <property type="entry name" value="DUF1023"/>
</dbReference>
<keyword evidence="2" id="KW-0378">Hydrolase</keyword>
<evidence type="ECO:0000313" key="3">
    <source>
        <dbReference type="Proteomes" id="UP001206206"/>
    </source>
</evidence>
<evidence type="ECO:0000313" key="2">
    <source>
        <dbReference type="EMBL" id="MCQ4044621.1"/>
    </source>
</evidence>
<dbReference type="Pfam" id="PF06259">
    <property type="entry name" value="Abhydrolase_8"/>
    <property type="match status" value="1"/>
</dbReference>
<name>A0ABT1PGX2_9ACTN</name>
<sequence>MNLFDERAGAPSSPRSLGWYWLRVIAQDLTSPGRAALAVMVVFVLLATSGWTAMRHQKPPQDPRAAAVSAWLHGSVAGRRLPNPDTASAATISRFFASLGNAQARQLADRYPLVVGNLNGAPVQLRYQANRQALTEAESWQLERSKAADLTAEGRQSALQLAHRFDSLRDPGRQILAFDPSGRGRVAEVFGDLETAQRTSVVVPGVDTDILSFEKSVKPYSTPDGMAEALYNAERAADPAARTAVIAWADYTTPEGVGLDASTGTMAEAGAVRLNNMVRALPQNTSVQLFCHSYGSVTCGVAAARLPQQKVTDITVYGSPGMRADNVAGLHTRARVWAARDDTDWIQDVPYLEVAGIGHGTDPVSSSFGARVISAAGAQQHTGYFASGTESLKNFTHIALGEYGSVSCATSDASCKAGAAAA</sequence>
<feature type="domain" description="DUF1023" evidence="1">
    <location>
        <begin position="179"/>
        <end position="353"/>
    </location>
</feature>
<reference evidence="2 3" key="1">
    <citation type="submission" date="2022-06" db="EMBL/GenBank/DDBJ databases">
        <title>Draft genome sequence of type strain Streptomyces rubrisoli DSM 42083.</title>
        <authorList>
            <person name="Duangmal K."/>
            <person name="Klaysubun C."/>
        </authorList>
    </citation>
    <scope>NUCLEOTIDE SEQUENCE [LARGE SCALE GENOMIC DNA]</scope>
    <source>
        <strain evidence="2 3">DSM 42083</strain>
    </source>
</reference>
<evidence type="ECO:0000259" key="1">
    <source>
        <dbReference type="Pfam" id="PF06259"/>
    </source>
</evidence>
<organism evidence="2 3">
    <name type="scientific">Streptantibioticus rubrisoli</name>
    <dbReference type="NCBI Taxonomy" id="1387313"/>
    <lineage>
        <taxon>Bacteria</taxon>
        <taxon>Bacillati</taxon>
        <taxon>Actinomycetota</taxon>
        <taxon>Actinomycetes</taxon>
        <taxon>Kitasatosporales</taxon>
        <taxon>Streptomycetaceae</taxon>
        <taxon>Streptantibioticus</taxon>
    </lineage>
</organism>
<dbReference type="SUPFAM" id="SSF53474">
    <property type="entry name" value="alpha/beta-Hydrolases"/>
    <property type="match status" value="1"/>
</dbReference>
<gene>
    <name evidence="2" type="ORF">NON19_21945</name>
</gene>
<dbReference type="GO" id="GO:0016787">
    <property type="term" value="F:hydrolase activity"/>
    <property type="evidence" value="ECO:0007669"/>
    <property type="project" value="UniProtKB-KW"/>
</dbReference>
<keyword evidence="3" id="KW-1185">Reference proteome</keyword>
<dbReference type="Proteomes" id="UP001206206">
    <property type="component" value="Unassembled WGS sequence"/>
</dbReference>
<accession>A0ABT1PGX2</accession>
<dbReference type="RefSeq" id="WP_255930568.1">
    <property type="nucleotide sequence ID" value="NZ_JANFNH010000030.1"/>
</dbReference>
<protein>
    <submittedName>
        <fullName evidence="2">Alpha/beta hydrolase family protein</fullName>
    </submittedName>
</protein>
<proteinExistence type="predicted"/>
<dbReference type="InterPro" id="IPR029058">
    <property type="entry name" value="AB_hydrolase_fold"/>
</dbReference>
<dbReference type="EMBL" id="JANFNH010000030">
    <property type="protein sequence ID" value="MCQ4044621.1"/>
    <property type="molecule type" value="Genomic_DNA"/>
</dbReference>
<comment type="caution">
    <text evidence="2">The sequence shown here is derived from an EMBL/GenBank/DDBJ whole genome shotgun (WGS) entry which is preliminary data.</text>
</comment>